<dbReference type="SUPFAM" id="SSF56973">
    <property type="entry name" value="Aerolisin/ETX pore-forming domain"/>
    <property type="match status" value="1"/>
</dbReference>
<evidence type="ECO:0000313" key="1">
    <source>
        <dbReference type="EMBL" id="NBI27414.1"/>
    </source>
</evidence>
<accession>A0A6N9Q0D9</accession>
<comment type="caution">
    <text evidence="1">The sequence shown here is derived from an EMBL/GenBank/DDBJ whole genome shotgun (WGS) entry which is preliminary data.</text>
</comment>
<name>A0A6N9Q0D9_9BACL</name>
<dbReference type="EMBL" id="SIJB01000001">
    <property type="protein sequence ID" value="NBI27414.1"/>
    <property type="molecule type" value="Genomic_DNA"/>
</dbReference>
<reference evidence="1 2" key="1">
    <citation type="submission" date="2019-01" db="EMBL/GenBank/DDBJ databases">
        <title>Chengkuizengella sp. nov., isolated from deep-sea sediment of East Pacific Ocean.</title>
        <authorList>
            <person name="Yang J."/>
            <person name="Lai Q."/>
            <person name="Shao Z."/>
        </authorList>
    </citation>
    <scope>NUCLEOTIDE SEQUENCE [LARGE SCALE GENOMIC DNA]</scope>
    <source>
        <strain evidence="1 2">YPA3-1-1</strain>
    </source>
</reference>
<protein>
    <submittedName>
        <fullName evidence="1">Uncharacterized protein</fullName>
    </submittedName>
</protein>
<evidence type="ECO:0000313" key="2">
    <source>
        <dbReference type="Proteomes" id="UP000448943"/>
    </source>
</evidence>
<gene>
    <name evidence="1" type="ORF">ERL59_00330</name>
</gene>
<keyword evidence="2" id="KW-1185">Reference proteome</keyword>
<dbReference type="Proteomes" id="UP000448943">
    <property type="component" value="Unassembled WGS sequence"/>
</dbReference>
<dbReference type="AlphaFoldDB" id="A0A6N9Q0D9"/>
<proteinExistence type="predicted"/>
<sequence>MTLLCLLDTLKVPTVSNTKGSSTILSGGSTESALPPLLEVLGENDDKLVGPGYEYEGFLYTWDESGYMGTLMIDPTSKYVADSQLGFDGYWKLISPVYVSSAGNPIDRSISYTYDITETESVQMSKTLGTKGGIEWGVKDKAGVYEAHVKASIEVSESTTNSFGTSTSITTSETVTDTFHWGQSYRNEFGTSYPPYIGGLYQLVGDYYITPGAHVDKLAGEIYEWGQDFAREISKPGALELARLPAPPDSIFSLGSHVSLPYTYSDNVYNLVEVYDPAYFAN</sequence>
<organism evidence="1 2">
    <name type="scientific">Chengkuizengella marina</name>
    <dbReference type="NCBI Taxonomy" id="2507566"/>
    <lineage>
        <taxon>Bacteria</taxon>
        <taxon>Bacillati</taxon>
        <taxon>Bacillota</taxon>
        <taxon>Bacilli</taxon>
        <taxon>Bacillales</taxon>
        <taxon>Paenibacillaceae</taxon>
        <taxon>Chengkuizengella</taxon>
    </lineage>
</organism>